<evidence type="ECO:0008006" key="4">
    <source>
        <dbReference type="Google" id="ProtNLM"/>
    </source>
</evidence>
<feature type="transmembrane region" description="Helical" evidence="1">
    <location>
        <begin position="6"/>
        <end position="24"/>
    </location>
</feature>
<gene>
    <name evidence="2" type="ORF">ACFQLX_03375</name>
</gene>
<keyword evidence="1" id="KW-1133">Transmembrane helix</keyword>
<keyword evidence="1" id="KW-0472">Membrane</keyword>
<feature type="transmembrane region" description="Helical" evidence="1">
    <location>
        <begin position="183"/>
        <end position="204"/>
    </location>
</feature>
<organism evidence="2 3">
    <name type="scientific">Streptomyces polyrhachis</name>
    <dbReference type="NCBI Taxonomy" id="1282885"/>
    <lineage>
        <taxon>Bacteria</taxon>
        <taxon>Bacillati</taxon>
        <taxon>Actinomycetota</taxon>
        <taxon>Actinomycetes</taxon>
        <taxon>Kitasatosporales</taxon>
        <taxon>Streptomycetaceae</taxon>
        <taxon>Streptomyces</taxon>
    </lineage>
</organism>
<dbReference type="Pfam" id="PF14023">
    <property type="entry name" value="Bestrophin-like"/>
    <property type="match status" value="1"/>
</dbReference>
<feature type="transmembrane region" description="Helical" evidence="1">
    <location>
        <begin position="211"/>
        <end position="229"/>
    </location>
</feature>
<dbReference type="EMBL" id="JBHSZO010000004">
    <property type="protein sequence ID" value="MFC7217217.1"/>
    <property type="molecule type" value="Genomic_DNA"/>
</dbReference>
<proteinExistence type="predicted"/>
<name>A0ABW2GBS3_9ACTN</name>
<evidence type="ECO:0000256" key="1">
    <source>
        <dbReference type="SAM" id="Phobius"/>
    </source>
</evidence>
<comment type="caution">
    <text evidence="2">The sequence shown here is derived from an EMBL/GenBank/DDBJ whole genome shotgun (WGS) entry which is preliminary data.</text>
</comment>
<protein>
    <recommendedName>
        <fullName evidence="4">DUF4239 domain-containing protein</fullName>
    </recommendedName>
</protein>
<accession>A0ABW2GBS3</accession>
<keyword evidence="1" id="KW-0812">Transmembrane</keyword>
<sequence length="255" mass="27590">MPNWFMLVLAIAASIGVVVLVVVLRDRRSSEEEVDPDETPDVIEYMTMMIGVVYAIVLGLAIAGVWEARDGADATVRREAFALNAVSERAAAWPEPERSRLRAAVEEYVHYAVHEEWGEMASGDGLTGQGDELMASINAVVGSYEPKTDAENRAAYAIADQASAAEEARDDRALDAGPTLPPLVWFGLVAGGMVAVGMVFALQIQRSPRELILAGVHSALLAFLLYLVWDFDAPYAHDATALKEPFVMLFPRAAG</sequence>
<reference evidence="3" key="1">
    <citation type="journal article" date="2019" name="Int. J. Syst. Evol. Microbiol.">
        <title>The Global Catalogue of Microorganisms (GCM) 10K type strain sequencing project: providing services to taxonomists for standard genome sequencing and annotation.</title>
        <authorList>
            <consortium name="The Broad Institute Genomics Platform"/>
            <consortium name="The Broad Institute Genome Sequencing Center for Infectious Disease"/>
            <person name="Wu L."/>
            <person name="Ma J."/>
        </authorList>
    </citation>
    <scope>NUCLEOTIDE SEQUENCE [LARGE SCALE GENOMIC DNA]</scope>
    <source>
        <strain evidence="3">CGMCC 1.13681</strain>
    </source>
</reference>
<feature type="transmembrane region" description="Helical" evidence="1">
    <location>
        <begin position="45"/>
        <end position="66"/>
    </location>
</feature>
<evidence type="ECO:0000313" key="3">
    <source>
        <dbReference type="Proteomes" id="UP001596413"/>
    </source>
</evidence>
<dbReference type="InterPro" id="IPR025333">
    <property type="entry name" value="DUF4239"/>
</dbReference>
<dbReference type="RefSeq" id="WP_386411738.1">
    <property type="nucleotide sequence ID" value="NZ_JBHSZO010000004.1"/>
</dbReference>
<dbReference type="Proteomes" id="UP001596413">
    <property type="component" value="Unassembled WGS sequence"/>
</dbReference>
<keyword evidence="3" id="KW-1185">Reference proteome</keyword>
<evidence type="ECO:0000313" key="2">
    <source>
        <dbReference type="EMBL" id="MFC7217217.1"/>
    </source>
</evidence>